<accession>A0A5D0MK87</accession>
<proteinExistence type="inferred from homology"/>
<evidence type="ECO:0000256" key="2">
    <source>
        <dbReference type="ARBA" id="ARBA00005236"/>
    </source>
</evidence>
<dbReference type="Pfam" id="PF12704">
    <property type="entry name" value="MacB_PCD"/>
    <property type="match status" value="1"/>
</dbReference>
<keyword evidence="3" id="KW-1003">Cell membrane</keyword>
<feature type="transmembrane region" description="Helical" evidence="7">
    <location>
        <begin position="267"/>
        <end position="290"/>
    </location>
</feature>
<dbReference type="EMBL" id="VSIX01000026">
    <property type="protein sequence ID" value="TYB31870.1"/>
    <property type="molecule type" value="Genomic_DNA"/>
</dbReference>
<dbReference type="Pfam" id="PF02687">
    <property type="entry name" value="FtsX"/>
    <property type="match status" value="1"/>
</dbReference>
<dbReference type="PANTHER" id="PTHR30489">
    <property type="entry name" value="LIPOPROTEIN-RELEASING SYSTEM TRANSMEMBRANE PROTEIN LOLE"/>
    <property type="match status" value="1"/>
</dbReference>
<dbReference type="InterPro" id="IPR051447">
    <property type="entry name" value="Lipoprotein-release_system"/>
</dbReference>
<keyword evidence="4 7" id="KW-0812">Transmembrane</keyword>
<dbReference type="PANTHER" id="PTHR30489:SF0">
    <property type="entry name" value="LIPOPROTEIN-RELEASING SYSTEM TRANSMEMBRANE PROTEIN LOLE"/>
    <property type="match status" value="1"/>
</dbReference>
<keyword evidence="11" id="KW-1185">Reference proteome</keyword>
<evidence type="ECO:0000256" key="5">
    <source>
        <dbReference type="ARBA" id="ARBA00022989"/>
    </source>
</evidence>
<feature type="transmembrane region" description="Helical" evidence="7">
    <location>
        <begin position="20"/>
        <end position="46"/>
    </location>
</feature>
<protein>
    <submittedName>
        <fullName evidence="10">FtsX-like permease family protein</fullName>
    </submittedName>
</protein>
<evidence type="ECO:0000256" key="3">
    <source>
        <dbReference type="ARBA" id="ARBA00022475"/>
    </source>
</evidence>
<reference evidence="10" key="1">
    <citation type="submission" date="2019-08" db="EMBL/GenBank/DDBJ databases">
        <title>Genomic characterization of a novel candidate phylum (ARYD3) from a high temperature, high salinity tertiary oil reservoir in north central Oklahoma, USA.</title>
        <authorList>
            <person name="Youssef N.H."/>
            <person name="Yadav A."/>
            <person name="Elshahed M.S."/>
        </authorList>
    </citation>
    <scope>NUCLEOTIDE SEQUENCE [LARGE SCALE GENOMIC DNA]</scope>
    <source>
        <strain evidence="10">ARYD3</strain>
    </source>
</reference>
<dbReference type="AlphaFoldDB" id="A0A5D0MK87"/>
<organism evidence="10 11">
    <name type="scientific">Candidatus Mcinerneyibacterium aminivorans</name>
    <dbReference type="NCBI Taxonomy" id="2703815"/>
    <lineage>
        <taxon>Bacteria</taxon>
        <taxon>Candidatus Macinerneyibacteriota</taxon>
        <taxon>Candidatus Mcinerneyibacteria</taxon>
        <taxon>Candidatus Mcinerneyibacteriales</taxon>
        <taxon>Candidatus Mcinerneyibacteriaceae</taxon>
        <taxon>Candidatus Mcinerneyibacterium</taxon>
    </lineage>
</organism>
<gene>
    <name evidence="10" type="ORF">FXF47_02025</name>
</gene>
<comment type="subcellular location">
    <subcellularLocation>
        <location evidence="1">Cell membrane</location>
        <topology evidence="1">Multi-pass membrane protein</topology>
    </subcellularLocation>
</comment>
<sequence>MNLPFWIARKYLKGRKSNKLLSSITLISIVGIFVGVMALTVVLSVMDGFEKDLMDKIIGVNSHIIVQNKFGEEISDYKSLVEKVEEEKKVLSTAPFITGEGLIMKRGRTYSVSIRGVSPEEEKKVTKYGKIMKKGTIEKGGIAIGVELARFLNVEINDKVKILSPQGSKVTPVGLLPKVKVFEIKGIFESKMYEYDTSLIYMNLETAKKFLSKEGVSGIGVRIKDISNASGIAAKINKNVNDKFIARDWFKMNRSLYSAMKLEKKTMFIILTLIVLVASFNIVASLLTLVKEKTKEIGILKSLGFGPDKIKRIFLFNGMIIGSIGIVLGEIVGLIICYFIKIAEIEILPADIYYSTTLQVSFSFWNFFLVGVVALVIVFLASILPAKQAAKMDVVEALRYE</sequence>
<dbReference type="InterPro" id="IPR003838">
    <property type="entry name" value="ABC3_permease_C"/>
</dbReference>
<comment type="caution">
    <text evidence="10">The sequence shown here is derived from an EMBL/GenBank/DDBJ whole genome shotgun (WGS) entry which is preliminary data.</text>
</comment>
<feature type="domain" description="MacB-like periplasmic core" evidence="9">
    <location>
        <begin position="25"/>
        <end position="237"/>
    </location>
</feature>
<dbReference type="GO" id="GO:0098797">
    <property type="term" value="C:plasma membrane protein complex"/>
    <property type="evidence" value="ECO:0007669"/>
    <property type="project" value="TreeGrafter"/>
</dbReference>
<evidence type="ECO:0000313" key="11">
    <source>
        <dbReference type="Proteomes" id="UP000324143"/>
    </source>
</evidence>
<feature type="domain" description="ABC3 transporter permease C-terminal" evidence="8">
    <location>
        <begin position="268"/>
        <end position="393"/>
    </location>
</feature>
<dbReference type="InterPro" id="IPR025857">
    <property type="entry name" value="MacB_PCD"/>
</dbReference>
<evidence type="ECO:0000313" key="10">
    <source>
        <dbReference type="EMBL" id="TYB31870.1"/>
    </source>
</evidence>
<dbReference type="Proteomes" id="UP000324143">
    <property type="component" value="Unassembled WGS sequence"/>
</dbReference>
<keyword evidence="6 7" id="KW-0472">Membrane</keyword>
<feature type="transmembrane region" description="Helical" evidence="7">
    <location>
        <begin position="314"/>
        <end position="342"/>
    </location>
</feature>
<keyword evidence="5 7" id="KW-1133">Transmembrane helix</keyword>
<evidence type="ECO:0000259" key="9">
    <source>
        <dbReference type="Pfam" id="PF12704"/>
    </source>
</evidence>
<evidence type="ECO:0000256" key="4">
    <source>
        <dbReference type="ARBA" id="ARBA00022692"/>
    </source>
</evidence>
<name>A0A5D0MK87_9BACT</name>
<evidence type="ECO:0000256" key="1">
    <source>
        <dbReference type="ARBA" id="ARBA00004651"/>
    </source>
</evidence>
<evidence type="ECO:0000256" key="7">
    <source>
        <dbReference type="SAM" id="Phobius"/>
    </source>
</evidence>
<comment type="similarity">
    <text evidence="2">Belongs to the ABC-4 integral membrane protein family. LolC/E subfamily.</text>
</comment>
<dbReference type="GO" id="GO:0044874">
    <property type="term" value="P:lipoprotein localization to outer membrane"/>
    <property type="evidence" value="ECO:0007669"/>
    <property type="project" value="TreeGrafter"/>
</dbReference>
<evidence type="ECO:0000256" key="6">
    <source>
        <dbReference type="ARBA" id="ARBA00023136"/>
    </source>
</evidence>
<feature type="transmembrane region" description="Helical" evidence="7">
    <location>
        <begin position="362"/>
        <end position="384"/>
    </location>
</feature>
<evidence type="ECO:0000259" key="8">
    <source>
        <dbReference type="Pfam" id="PF02687"/>
    </source>
</evidence>